<dbReference type="EMBL" id="CP021354">
    <property type="protein sequence ID" value="AWK73858.1"/>
    <property type="molecule type" value="Genomic_DNA"/>
</dbReference>
<reference evidence="4" key="2">
    <citation type="submission" date="2023-10" db="EMBL/GenBank/DDBJ databases">
        <title>Development of a sustainable strategy for remediation of hydrocarbon-contaminated territories based on the waste exchange concept.</title>
        <authorList>
            <person name="Krivoruchko A."/>
        </authorList>
    </citation>
    <scope>NUCLEOTIDE SEQUENCE</scope>
    <source>
        <strain evidence="4">IEGM 68</strain>
    </source>
</reference>
<feature type="region of interest" description="Disordered" evidence="1">
    <location>
        <begin position="82"/>
        <end position="101"/>
    </location>
</feature>
<gene>
    <name evidence="3" type="ORF">CBI38_22145</name>
    <name evidence="4" type="ORF">R4315_08160</name>
</gene>
<proteinExistence type="predicted"/>
<dbReference type="OrthoDB" id="4466287at2"/>
<keyword evidence="5" id="KW-1185">Reference proteome</keyword>
<reference evidence="3 5" key="1">
    <citation type="submission" date="2017-05" db="EMBL/GenBank/DDBJ databases">
        <title>Isolation of Rhodococcus sp. S2-17 biodegrading of BP-3.</title>
        <authorList>
            <person name="Lee Y."/>
            <person name="Kim K.H."/>
            <person name="Chun B.H."/>
            <person name="Jung H.S."/>
            <person name="Jeon C.O."/>
        </authorList>
    </citation>
    <scope>NUCLEOTIDE SEQUENCE [LARGE SCALE GENOMIC DNA]</scope>
    <source>
        <strain evidence="3 5">S2-17</strain>
    </source>
</reference>
<keyword evidence="2" id="KW-0732">Signal</keyword>
<evidence type="ECO:0000313" key="3">
    <source>
        <dbReference type="EMBL" id="AWK73858.1"/>
    </source>
</evidence>
<evidence type="ECO:0000256" key="2">
    <source>
        <dbReference type="SAM" id="SignalP"/>
    </source>
</evidence>
<evidence type="ECO:0000256" key="1">
    <source>
        <dbReference type="SAM" id="MobiDB-lite"/>
    </source>
</evidence>
<accession>A0A2S2BZE1</accession>
<feature type="compositionally biased region" description="Polar residues" evidence="1">
    <location>
        <begin position="92"/>
        <end position="101"/>
    </location>
</feature>
<name>A0A2S2BZE1_9NOCA</name>
<evidence type="ECO:0008006" key="6">
    <source>
        <dbReference type="Google" id="ProtNLM"/>
    </source>
</evidence>
<feature type="signal peptide" evidence="2">
    <location>
        <begin position="1"/>
        <end position="30"/>
    </location>
</feature>
<protein>
    <recommendedName>
        <fullName evidence="6">Secreted protein</fullName>
    </recommendedName>
</protein>
<feature type="chain" id="PRO_5015621390" description="Secreted protein" evidence="2">
    <location>
        <begin position="31"/>
        <end position="101"/>
    </location>
</feature>
<dbReference type="RefSeq" id="WP_109332254.1">
    <property type="nucleotide sequence ID" value="NZ_CP021354.1"/>
</dbReference>
<sequence length="101" mass="10094">MINTRRTIAALAFAALPILGALGAATTANAVPVDPNNGPGKGCPIVQDDANGNTTVIGYANPGDRNGVLVCGKDGEWSFGKAGTFNGGPSRIDTQPGLSAQ</sequence>
<dbReference type="Proteomes" id="UP001185863">
    <property type="component" value="Unassembled WGS sequence"/>
</dbReference>
<dbReference type="Proteomes" id="UP000245711">
    <property type="component" value="Chromosome"/>
</dbReference>
<dbReference type="EMBL" id="JAWLUP010000012">
    <property type="protein sequence ID" value="MDV7264516.1"/>
    <property type="molecule type" value="Genomic_DNA"/>
</dbReference>
<dbReference type="KEGG" id="roz:CBI38_22145"/>
<dbReference type="AlphaFoldDB" id="A0A2S2BZE1"/>
<organism evidence="3 5">
    <name type="scientific">Rhodococcus oxybenzonivorans</name>
    <dbReference type="NCBI Taxonomy" id="1990687"/>
    <lineage>
        <taxon>Bacteria</taxon>
        <taxon>Bacillati</taxon>
        <taxon>Actinomycetota</taxon>
        <taxon>Actinomycetes</taxon>
        <taxon>Mycobacteriales</taxon>
        <taxon>Nocardiaceae</taxon>
        <taxon>Rhodococcus</taxon>
    </lineage>
</organism>
<evidence type="ECO:0000313" key="5">
    <source>
        <dbReference type="Proteomes" id="UP000245711"/>
    </source>
</evidence>
<evidence type="ECO:0000313" key="4">
    <source>
        <dbReference type="EMBL" id="MDV7264516.1"/>
    </source>
</evidence>